<dbReference type="Proteomes" id="UP000249610">
    <property type="component" value="Unassembled WGS sequence"/>
</dbReference>
<accession>A0A327PRA8</accession>
<organism evidence="1 2">
    <name type="scientific">Algoriphagus yeomjeoni</name>
    <dbReference type="NCBI Taxonomy" id="291403"/>
    <lineage>
        <taxon>Bacteria</taxon>
        <taxon>Pseudomonadati</taxon>
        <taxon>Bacteroidota</taxon>
        <taxon>Cytophagia</taxon>
        <taxon>Cytophagales</taxon>
        <taxon>Cyclobacteriaceae</taxon>
        <taxon>Algoriphagus</taxon>
    </lineage>
</organism>
<proteinExistence type="predicted"/>
<reference evidence="1 2" key="1">
    <citation type="submission" date="2018-06" db="EMBL/GenBank/DDBJ databases">
        <title>Genomic Encyclopedia of Archaeal and Bacterial Type Strains, Phase II (KMG-II): from individual species to whole genera.</title>
        <authorList>
            <person name="Goeker M."/>
        </authorList>
    </citation>
    <scope>NUCLEOTIDE SEQUENCE [LARGE SCALE GENOMIC DNA]</scope>
    <source>
        <strain evidence="1 2">DSM 23446</strain>
    </source>
</reference>
<protein>
    <submittedName>
        <fullName evidence="1">Uncharacterized protein</fullName>
    </submittedName>
</protein>
<dbReference type="EMBL" id="QLLK01000002">
    <property type="protein sequence ID" value="RAI93841.1"/>
    <property type="molecule type" value="Genomic_DNA"/>
</dbReference>
<name>A0A327PRA8_9BACT</name>
<gene>
    <name evidence="1" type="ORF">LV83_00747</name>
</gene>
<evidence type="ECO:0000313" key="1">
    <source>
        <dbReference type="EMBL" id="RAI93841.1"/>
    </source>
</evidence>
<sequence>MINYKEELITKIETIEDKVKQLISGYKHFDTTKGIYEIIEIQNSKVKEMYTEDKIHNVFSSNGCKFSGIVTVRAFAYPPNSDKSGYTSHCFKINFKPVVVKFDFETESFNIEAPIDIDYITLEDTWMC</sequence>
<dbReference type="OrthoDB" id="1031347at2"/>
<evidence type="ECO:0000313" key="2">
    <source>
        <dbReference type="Proteomes" id="UP000249610"/>
    </source>
</evidence>
<comment type="caution">
    <text evidence="1">The sequence shown here is derived from an EMBL/GenBank/DDBJ whole genome shotgun (WGS) entry which is preliminary data.</text>
</comment>
<dbReference type="AlphaFoldDB" id="A0A327PRA8"/>
<dbReference type="RefSeq" id="WP_111610188.1">
    <property type="nucleotide sequence ID" value="NZ_QLLK01000002.1"/>
</dbReference>
<keyword evidence="2" id="KW-1185">Reference proteome</keyword>